<dbReference type="RefSeq" id="XP_020916872.1">
    <property type="nucleotide sequence ID" value="XM_021061213.2"/>
</dbReference>
<keyword evidence="3" id="KW-1185">Reference proteome</keyword>
<sequence length="151" mass="16623">MGDQVPVAPADGQLQAAINPPQPPENAGGAQGPAEDNHLQGIQQRIASLEALQNDSVEGVLKKIIRDVNSHETFSKDVALDHVLNLKVIAKEANHERASYYAAVFQAMKGKMEAPVDQFKRYLLVLVGDKDQEKVYEKMSKVDKSFDRNKA</sequence>
<dbReference type="GeneID" id="110254243"/>
<feature type="region of interest" description="Disordered" evidence="1">
    <location>
        <begin position="1"/>
        <end position="36"/>
    </location>
</feature>
<evidence type="ECO:0000313" key="2">
    <source>
        <dbReference type="EnsemblMetazoa" id="XP_020916873.1"/>
    </source>
</evidence>
<dbReference type="KEGG" id="epa:110254243"/>
<dbReference type="RefSeq" id="XP_020916873.1">
    <property type="nucleotide sequence ID" value="XM_021061214.2"/>
</dbReference>
<dbReference type="AlphaFoldDB" id="A0A913Y9J0"/>
<accession>A0A913Y9J0</accession>
<evidence type="ECO:0000313" key="3">
    <source>
        <dbReference type="Proteomes" id="UP000887567"/>
    </source>
</evidence>
<dbReference type="OrthoDB" id="5988882at2759"/>
<dbReference type="EnsemblMetazoa" id="XM_021061214.2">
    <property type="protein sequence ID" value="XP_020916873.1"/>
    <property type="gene ID" value="LOC110254243"/>
</dbReference>
<proteinExistence type="predicted"/>
<protein>
    <submittedName>
        <fullName evidence="2">Uncharacterized protein</fullName>
    </submittedName>
</protein>
<organism evidence="2 3">
    <name type="scientific">Exaiptasia diaphana</name>
    <name type="common">Tropical sea anemone</name>
    <name type="synonym">Aiptasia pulchella</name>
    <dbReference type="NCBI Taxonomy" id="2652724"/>
    <lineage>
        <taxon>Eukaryota</taxon>
        <taxon>Metazoa</taxon>
        <taxon>Cnidaria</taxon>
        <taxon>Anthozoa</taxon>
        <taxon>Hexacorallia</taxon>
        <taxon>Actiniaria</taxon>
        <taxon>Aiptasiidae</taxon>
        <taxon>Exaiptasia</taxon>
    </lineage>
</organism>
<name>A0A913Y9J0_EXADI</name>
<dbReference type="EnsemblMetazoa" id="XM_021061213.2">
    <property type="protein sequence ID" value="XP_020916872.1"/>
    <property type="gene ID" value="LOC110254243"/>
</dbReference>
<dbReference type="Proteomes" id="UP000887567">
    <property type="component" value="Unplaced"/>
</dbReference>
<reference evidence="2" key="1">
    <citation type="submission" date="2022-11" db="UniProtKB">
        <authorList>
            <consortium name="EnsemblMetazoa"/>
        </authorList>
    </citation>
    <scope>IDENTIFICATION</scope>
</reference>
<evidence type="ECO:0000256" key="1">
    <source>
        <dbReference type="SAM" id="MobiDB-lite"/>
    </source>
</evidence>